<evidence type="ECO:0000313" key="3">
    <source>
        <dbReference type="Proteomes" id="UP000034076"/>
    </source>
</evidence>
<gene>
    <name evidence="2" type="ORF">CHK_0543</name>
</gene>
<evidence type="ECO:0000313" key="2">
    <source>
        <dbReference type="EMBL" id="KKI51966.1"/>
    </source>
</evidence>
<dbReference type="Proteomes" id="UP000034076">
    <property type="component" value="Unassembled WGS sequence"/>
</dbReference>
<dbReference type="AlphaFoldDB" id="A0A0M2NLV9"/>
<keyword evidence="3" id="KW-1185">Reference proteome</keyword>
<proteinExistence type="predicted"/>
<protein>
    <submittedName>
        <fullName evidence="2">Uncharacterized protein</fullName>
    </submittedName>
</protein>
<comment type="caution">
    <text evidence="2">The sequence shown here is derived from an EMBL/GenBank/DDBJ whole genome shotgun (WGS) entry which is preliminary data.</text>
</comment>
<feature type="region of interest" description="Disordered" evidence="1">
    <location>
        <begin position="1"/>
        <end position="30"/>
    </location>
</feature>
<dbReference type="EMBL" id="LAYJ01000049">
    <property type="protein sequence ID" value="KKI51966.1"/>
    <property type="molecule type" value="Genomic_DNA"/>
</dbReference>
<accession>A0A0M2NLV9</accession>
<reference evidence="2 3" key="1">
    <citation type="submission" date="2015-04" db="EMBL/GenBank/DDBJ databases">
        <title>Draft genome sequence of bacteremic isolate Catabacter hongkongensis type strain HKU16T.</title>
        <authorList>
            <person name="Lau S.K."/>
            <person name="Teng J.L."/>
            <person name="Huang Y."/>
            <person name="Curreem S.O."/>
            <person name="Tsui S.K."/>
            <person name="Woo P.C."/>
        </authorList>
    </citation>
    <scope>NUCLEOTIDE SEQUENCE [LARGE SCALE GENOMIC DNA]</scope>
    <source>
        <strain evidence="2 3">HKU16</strain>
    </source>
</reference>
<dbReference type="STRING" id="270498.CHK_0543"/>
<dbReference type="RefSeq" id="WP_046442492.1">
    <property type="nucleotide sequence ID" value="NZ_LAYJ01000049.1"/>
</dbReference>
<evidence type="ECO:0000256" key="1">
    <source>
        <dbReference type="SAM" id="MobiDB-lite"/>
    </source>
</evidence>
<organism evidence="2 3">
    <name type="scientific">Christensenella hongkongensis</name>
    <dbReference type="NCBI Taxonomy" id="270498"/>
    <lineage>
        <taxon>Bacteria</taxon>
        <taxon>Bacillati</taxon>
        <taxon>Bacillota</taxon>
        <taxon>Clostridia</taxon>
        <taxon>Christensenellales</taxon>
        <taxon>Christensenellaceae</taxon>
        <taxon>Christensenella</taxon>
    </lineage>
</organism>
<name>A0A0M2NLV9_9FIRM</name>
<sequence length="124" mass="13446">MANSTNLKPPSTREARERGRKGGKASAAAKARKRTFREVFEAVLEMDIDRTISGQSDKIADKFGGKITVHEAIAMAIASKAIDGNLDAAEMIRDTIGEKPADSINLNNNMSLEGKLKRIVGDKF</sequence>